<evidence type="ECO:0000313" key="1">
    <source>
        <dbReference type="EMBL" id="QCI80336.1"/>
    </source>
</evidence>
<evidence type="ECO:0000313" key="2">
    <source>
        <dbReference type="Proteomes" id="UP000298714"/>
    </source>
</evidence>
<dbReference type="EMBL" id="CP039704">
    <property type="protein sequence ID" value="QCI80336.1"/>
    <property type="molecule type" value="Genomic_DNA"/>
</dbReference>
<dbReference type="KEGG" id="hgn:E6W36_14955"/>
<keyword evidence="2" id="KW-1185">Reference proteome</keyword>
<gene>
    <name evidence="1" type="ORF">E6W36_14955</name>
</gene>
<reference evidence="2" key="1">
    <citation type="submission" date="2019-04" db="EMBL/GenBank/DDBJ databases">
        <title>Complete genome sequence of Sphingomonas sp. W1-2-3.</title>
        <authorList>
            <person name="Im W.T."/>
        </authorList>
    </citation>
    <scope>NUCLEOTIDE SEQUENCE [LARGE SCALE GENOMIC DNA]</scope>
    <source>
        <strain evidence="2">W1-2-3</strain>
    </source>
</reference>
<dbReference type="RefSeq" id="WP_222873222.1">
    <property type="nucleotide sequence ID" value="NZ_CP039704.1"/>
</dbReference>
<name>A0A4D7CBW9_9SPHN</name>
<accession>A0A4D7CBW9</accession>
<dbReference type="AlphaFoldDB" id="A0A4D7CBW9"/>
<dbReference type="Proteomes" id="UP000298714">
    <property type="component" value="Chromosome"/>
</dbReference>
<sequence length="93" mass="10251">MDEPTDWRLSELQLPYRQAASEVTLDDAGLAAAINATRAQWPRALAAASDLLLIPLLPDGAGGWTGRLRDSTDAEQRLIYSRVTGLQFLTNRR</sequence>
<protein>
    <submittedName>
        <fullName evidence="1">Uncharacterized protein</fullName>
    </submittedName>
</protein>
<proteinExistence type="predicted"/>
<organism evidence="1 2">
    <name type="scientific">Hankyongella ginsenosidimutans</name>
    <dbReference type="NCBI Taxonomy" id="1763828"/>
    <lineage>
        <taxon>Bacteria</taxon>
        <taxon>Pseudomonadati</taxon>
        <taxon>Pseudomonadota</taxon>
        <taxon>Alphaproteobacteria</taxon>
        <taxon>Sphingomonadales</taxon>
        <taxon>Sphingomonadaceae</taxon>
        <taxon>Hankyongella</taxon>
    </lineage>
</organism>